<keyword evidence="4" id="KW-1185">Reference proteome</keyword>
<feature type="non-terminal residue" evidence="3">
    <location>
        <position position="1"/>
    </location>
</feature>
<dbReference type="InterPro" id="IPR036680">
    <property type="entry name" value="SPOR-like_sf"/>
</dbReference>
<dbReference type="InterPro" id="IPR007730">
    <property type="entry name" value="SPOR-like_dom"/>
</dbReference>
<dbReference type="AlphaFoldDB" id="W9GZR6"/>
<dbReference type="EMBL" id="AVFL01000032">
    <property type="protein sequence ID" value="EWY36978.1"/>
    <property type="molecule type" value="Genomic_DNA"/>
</dbReference>
<accession>W9GZR6</accession>
<dbReference type="GO" id="GO:0042834">
    <property type="term" value="F:peptidoglycan binding"/>
    <property type="evidence" value="ECO:0007669"/>
    <property type="project" value="InterPro"/>
</dbReference>
<dbReference type="RefSeq" id="WP_037459594.1">
    <property type="nucleotide sequence ID" value="NZ_AVFL01000032.1"/>
</dbReference>
<gene>
    <name evidence="3" type="ORF">N825_21965</name>
</gene>
<proteinExistence type="predicted"/>
<feature type="region of interest" description="Disordered" evidence="1">
    <location>
        <begin position="1"/>
        <end position="40"/>
    </location>
</feature>
<reference evidence="3 4" key="1">
    <citation type="submission" date="2013-08" db="EMBL/GenBank/DDBJ databases">
        <title>The genome sequence of Skermanella stibiiresistens.</title>
        <authorList>
            <person name="Zhu W."/>
            <person name="Wang G."/>
        </authorList>
    </citation>
    <scope>NUCLEOTIDE SEQUENCE [LARGE SCALE GENOMIC DNA]</scope>
    <source>
        <strain evidence="3 4">SB22</strain>
    </source>
</reference>
<comment type="caution">
    <text evidence="3">The sequence shown here is derived from an EMBL/GenBank/DDBJ whole genome shotgun (WGS) entry which is preliminary data.</text>
</comment>
<evidence type="ECO:0000259" key="2">
    <source>
        <dbReference type="PROSITE" id="PS51724"/>
    </source>
</evidence>
<feature type="compositionally biased region" description="Pro residues" evidence="1">
    <location>
        <begin position="1"/>
        <end position="19"/>
    </location>
</feature>
<dbReference type="Gene3D" id="3.30.70.1070">
    <property type="entry name" value="Sporulation related repeat"/>
    <property type="match status" value="1"/>
</dbReference>
<evidence type="ECO:0000313" key="3">
    <source>
        <dbReference type="EMBL" id="EWY36978.1"/>
    </source>
</evidence>
<protein>
    <recommendedName>
        <fullName evidence="2">SPOR domain-containing protein</fullName>
    </recommendedName>
</protein>
<sequence>APRAAPPPPPASAPRPAPAPAQTAALPPPTAPSASSGGGFRLQIASVKSEEGARAEFQRLQRRYPEILSGLSVNYVRADLGDKGIYYRVQAGPVDEARASSICSSLKAQSVGCIIVRQ</sequence>
<evidence type="ECO:0000256" key="1">
    <source>
        <dbReference type="SAM" id="MobiDB-lite"/>
    </source>
</evidence>
<dbReference type="Proteomes" id="UP000019486">
    <property type="component" value="Unassembled WGS sequence"/>
</dbReference>
<feature type="domain" description="SPOR" evidence="2">
    <location>
        <begin position="34"/>
        <end position="118"/>
    </location>
</feature>
<organism evidence="3 4">
    <name type="scientific">Skermanella stibiiresistens SB22</name>
    <dbReference type="NCBI Taxonomy" id="1385369"/>
    <lineage>
        <taxon>Bacteria</taxon>
        <taxon>Pseudomonadati</taxon>
        <taxon>Pseudomonadota</taxon>
        <taxon>Alphaproteobacteria</taxon>
        <taxon>Rhodospirillales</taxon>
        <taxon>Azospirillaceae</taxon>
        <taxon>Skermanella</taxon>
    </lineage>
</organism>
<name>W9GZR6_9PROT</name>
<evidence type="ECO:0000313" key="4">
    <source>
        <dbReference type="Proteomes" id="UP000019486"/>
    </source>
</evidence>
<dbReference type="SUPFAM" id="SSF110997">
    <property type="entry name" value="Sporulation related repeat"/>
    <property type="match status" value="1"/>
</dbReference>
<dbReference type="Pfam" id="PF05036">
    <property type="entry name" value="SPOR"/>
    <property type="match status" value="1"/>
</dbReference>
<dbReference type="PROSITE" id="PS51724">
    <property type="entry name" value="SPOR"/>
    <property type="match status" value="1"/>
</dbReference>